<comment type="cofactor">
    <cofactor evidence="3">
        <name>FAD</name>
        <dbReference type="ChEBI" id="CHEBI:57692"/>
    </cofactor>
</comment>
<dbReference type="GO" id="GO:0050660">
    <property type="term" value="F:flavin adenine dinucleotide binding"/>
    <property type="evidence" value="ECO:0007669"/>
    <property type="project" value="InterPro"/>
</dbReference>
<evidence type="ECO:0000313" key="7">
    <source>
        <dbReference type="EMBL" id="KAK7595384.1"/>
    </source>
</evidence>
<dbReference type="Pfam" id="PF05199">
    <property type="entry name" value="GMC_oxred_C"/>
    <property type="match status" value="1"/>
</dbReference>
<keyword evidence="4" id="KW-0285">Flavoprotein</keyword>
<dbReference type="Proteomes" id="UP001367676">
    <property type="component" value="Unassembled WGS sequence"/>
</dbReference>
<evidence type="ECO:0000256" key="3">
    <source>
        <dbReference type="PIRSR" id="PIRSR000137-2"/>
    </source>
</evidence>
<evidence type="ECO:0000259" key="5">
    <source>
        <dbReference type="PROSITE" id="PS00623"/>
    </source>
</evidence>
<comment type="similarity">
    <text evidence="1 4">Belongs to the GMC oxidoreductase family.</text>
</comment>
<accession>A0AAN9TIQ8</accession>
<evidence type="ECO:0000259" key="6">
    <source>
        <dbReference type="PROSITE" id="PS00624"/>
    </source>
</evidence>
<dbReference type="InterPro" id="IPR012132">
    <property type="entry name" value="GMC_OxRdtase"/>
</dbReference>
<gene>
    <name evidence="7" type="ORF">V9T40_013209</name>
</gene>
<dbReference type="Pfam" id="PF00732">
    <property type="entry name" value="GMC_oxred_N"/>
    <property type="match status" value="1"/>
</dbReference>
<organism evidence="7 8">
    <name type="scientific">Parthenolecanium corni</name>
    <dbReference type="NCBI Taxonomy" id="536013"/>
    <lineage>
        <taxon>Eukaryota</taxon>
        <taxon>Metazoa</taxon>
        <taxon>Ecdysozoa</taxon>
        <taxon>Arthropoda</taxon>
        <taxon>Hexapoda</taxon>
        <taxon>Insecta</taxon>
        <taxon>Pterygota</taxon>
        <taxon>Neoptera</taxon>
        <taxon>Paraneoptera</taxon>
        <taxon>Hemiptera</taxon>
        <taxon>Sternorrhyncha</taxon>
        <taxon>Coccoidea</taxon>
        <taxon>Coccidae</taxon>
        <taxon>Parthenolecanium</taxon>
    </lineage>
</organism>
<dbReference type="Gene3D" id="3.50.50.60">
    <property type="entry name" value="FAD/NAD(P)-binding domain"/>
    <property type="match status" value="1"/>
</dbReference>
<keyword evidence="8" id="KW-1185">Reference proteome</keyword>
<sequence length="686" mass="75823">MARSRALRGVWTFRVFSFKFGSRACFRSALRGMAVRLGAALMLISALLHQSSSLLLLPLLGASLYQAYLEQGIRFRENPWLGNEPILEEYDFVVVGSGPGGSAVANRLTENGRWKLLLLEAGGDENVYTDVPATVSHWSLGEYDWGYAAERTGNACLAMEQQRCLWPRGKILGGSSTLNYMIYTRGHRRDYDAYAAAGNYGWSYEQLLPYFVRSENNTIAEYRNSSLHGHAGPLHVERVRHRTPLVDAFVAAGHELGYAAGDAVDYTDGAPHGFSRIQTTQWRGRRVSAAKAYLRSARGRRNLHVAISARVTRLLVDERGRAYGVEFFKAGRRRVVRARKEVIVSAGALNSPQLLMLSGIGPAKHLRRLGIPVVRDLRGVGRNLHEHYSFAGLSFVVNVTGAALTSARVNIASFLDWLREGRGPLTLPGAVEGLAYVSSKYNEQPADYPDIEYIFAAGSFASDGGTDMRRSFGITERMYWQAFGQAHLKDTWTVLPMLLRPRTTGRLLLRDANPWHAPLFYYNYFEDPHDMKVLVEGIKGVLALSETEAFRKLGSLLTPVHMPECAHHAFKSDEYWACMARYFTGTLHHQSGTCKMGPATDPSAVVDPELRVHGVRNLRVVDASIFPKLPAAHLYAPTLMVGEKAADMIARAWAHEQSPSSTHANQAAAITATTAAPSAGIESKKS</sequence>
<evidence type="ECO:0000313" key="8">
    <source>
        <dbReference type="Proteomes" id="UP001367676"/>
    </source>
</evidence>
<dbReference type="InterPro" id="IPR000172">
    <property type="entry name" value="GMC_OxRdtase_N"/>
</dbReference>
<dbReference type="PIRSF" id="PIRSF000137">
    <property type="entry name" value="Alcohol_oxidase"/>
    <property type="match status" value="1"/>
</dbReference>
<feature type="active site" description="Proton acceptor" evidence="2">
    <location>
        <position position="633"/>
    </location>
</feature>
<keyword evidence="3 4" id="KW-0274">FAD</keyword>
<proteinExistence type="inferred from homology"/>
<feature type="domain" description="Glucose-methanol-choline oxidoreductase N-terminal" evidence="6">
    <location>
        <begin position="347"/>
        <end position="361"/>
    </location>
</feature>
<dbReference type="PROSITE" id="PS00624">
    <property type="entry name" value="GMC_OXRED_2"/>
    <property type="match status" value="1"/>
</dbReference>
<dbReference type="InterPro" id="IPR036188">
    <property type="entry name" value="FAD/NAD-bd_sf"/>
</dbReference>
<dbReference type="SUPFAM" id="SSF51905">
    <property type="entry name" value="FAD/NAD(P)-binding domain"/>
    <property type="match status" value="1"/>
</dbReference>
<feature type="active site" description="Proton donor" evidence="2">
    <location>
        <position position="589"/>
    </location>
</feature>
<dbReference type="Gene3D" id="3.30.560.10">
    <property type="entry name" value="Glucose Oxidase, domain 3"/>
    <property type="match status" value="1"/>
</dbReference>
<evidence type="ECO:0000256" key="4">
    <source>
        <dbReference type="RuleBase" id="RU003968"/>
    </source>
</evidence>
<dbReference type="GO" id="GO:0016614">
    <property type="term" value="F:oxidoreductase activity, acting on CH-OH group of donors"/>
    <property type="evidence" value="ECO:0007669"/>
    <property type="project" value="InterPro"/>
</dbReference>
<dbReference type="SUPFAM" id="SSF54373">
    <property type="entry name" value="FAD-linked reductases, C-terminal domain"/>
    <property type="match status" value="1"/>
</dbReference>
<feature type="domain" description="Glucose-methanol-choline oxidoreductase N-terminal" evidence="5">
    <location>
        <begin position="169"/>
        <end position="192"/>
    </location>
</feature>
<protein>
    <recommendedName>
        <fullName evidence="5 6">Glucose-methanol-choline oxidoreductase N-terminal domain-containing protein</fullName>
    </recommendedName>
</protein>
<dbReference type="PANTHER" id="PTHR11552">
    <property type="entry name" value="GLUCOSE-METHANOL-CHOLINE GMC OXIDOREDUCTASE"/>
    <property type="match status" value="1"/>
</dbReference>
<dbReference type="PANTHER" id="PTHR11552:SF208">
    <property type="entry name" value="RE36204P-RELATED"/>
    <property type="match status" value="1"/>
</dbReference>
<comment type="caution">
    <text evidence="7">The sequence shown here is derived from an EMBL/GenBank/DDBJ whole genome shotgun (WGS) entry which is preliminary data.</text>
</comment>
<evidence type="ECO:0000256" key="2">
    <source>
        <dbReference type="PIRSR" id="PIRSR000137-1"/>
    </source>
</evidence>
<dbReference type="AlphaFoldDB" id="A0AAN9TIQ8"/>
<feature type="binding site" evidence="3">
    <location>
        <position position="311"/>
    </location>
    <ligand>
        <name>FAD</name>
        <dbReference type="ChEBI" id="CHEBI:57692"/>
    </ligand>
</feature>
<dbReference type="EMBL" id="JBBCAQ010000018">
    <property type="protein sequence ID" value="KAK7595384.1"/>
    <property type="molecule type" value="Genomic_DNA"/>
</dbReference>
<name>A0AAN9TIQ8_9HEMI</name>
<reference evidence="7 8" key="1">
    <citation type="submission" date="2024-03" db="EMBL/GenBank/DDBJ databases">
        <title>Adaptation during the transition from Ophiocordyceps entomopathogen to insect associate is accompanied by gene loss and intensified selection.</title>
        <authorList>
            <person name="Ward C.M."/>
            <person name="Onetto C.A."/>
            <person name="Borneman A.R."/>
        </authorList>
    </citation>
    <scope>NUCLEOTIDE SEQUENCE [LARGE SCALE GENOMIC DNA]</scope>
    <source>
        <strain evidence="7">AWRI1</strain>
        <tissue evidence="7">Single Adult Female</tissue>
    </source>
</reference>
<dbReference type="InterPro" id="IPR007867">
    <property type="entry name" value="GMC_OxRtase_C"/>
</dbReference>
<dbReference type="PROSITE" id="PS00623">
    <property type="entry name" value="GMC_OXRED_1"/>
    <property type="match status" value="1"/>
</dbReference>
<evidence type="ECO:0000256" key="1">
    <source>
        <dbReference type="ARBA" id="ARBA00010790"/>
    </source>
</evidence>